<accession>M6F6Q8</accession>
<name>M6F6Q8_9LEPT</name>
<comment type="caution">
    <text evidence="1">The sequence shown here is derived from an EMBL/GenBank/DDBJ whole genome shotgun (WGS) entry which is preliminary data.</text>
</comment>
<dbReference type="AlphaFoldDB" id="M6F6Q8"/>
<dbReference type="Proteomes" id="UP000011980">
    <property type="component" value="Unassembled WGS sequence"/>
</dbReference>
<sequence>MKRIKSDLRKSNPIIYKSVFLILYLFRKNRSSLKSRKRL</sequence>
<organism evidence="1 2">
    <name type="scientific">Leptospira kirschneri serovar Bulgarica str. Nikolaevo</name>
    <dbReference type="NCBI Taxonomy" id="1240687"/>
    <lineage>
        <taxon>Bacteria</taxon>
        <taxon>Pseudomonadati</taxon>
        <taxon>Spirochaetota</taxon>
        <taxon>Spirochaetia</taxon>
        <taxon>Leptospirales</taxon>
        <taxon>Leptospiraceae</taxon>
        <taxon>Leptospira</taxon>
    </lineage>
</organism>
<gene>
    <name evidence="1" type="ORF">LEP1GSC008_0809</name>
</gene>
<protein>
    <submittedName>
        <fullName evidence="1">Uncharacterized protein</fullName>
    </submittedName>
</protein>
<reference evidence="1 2" key="1">
    <citation type="submission" date="2013-01" db="EMBL/GenBank/DDBJ databases">
        <authorList>
            <person name="Harkins D.M."/>
            <person name="Durkin A.S."/>
            <person name="Brinkac L.M."/>
            <person name="Haft D.H."/>
            <person name="Selengut J.D."/>
            <person name="Sanka R."/>
            <person name="DePew J."/>
            <person name="Purushe J."/>
            <person name="Galloway R.L."/>
            <person name="Vinetz J.M."/>
            <person name="Sutton G.G."/>
            <person name="Nierman W.C."/>
            <person name="Fouts D.E."/>
        </authorList>
    </citation>
    <scope>NUCLEOTIDE SEQUENCE [LARGE SCALE GENOMIC DNA]</scope>
    <source>
        <strain evidence="1 2">Nikolaevo</strain>
    </source>
</reference>
<evidence type="ECO:0000313" key="1">
    <source>
        <dbReference type="EMBL" id="EMK24105.1"/>
    </source>
</evidence>
<dbReference type="EMBL" id="ANCE01000111">
    <property type="protein sequence ID" value="EMK24105.1"/>
    <property type="molecule type" value="Genomic_DNA"/>
</dbReference>
<evidence type="ECO:0000313" key="2">
    <source>
        <dbReference type="Proteomes" id="UP000011980"/>
    </source>
</evidence>
<proteinExistence type="predicted"/>